<feature type="domain" description="Response regulatory" evidence="2">
    <location>
        <begin position="3"/>
        <end position="123"/>
    </location>
</feature>
<reference evidence="3 4" key="1">
    <citation type="submission" date="2022-04" db="EMBL/GenBank/DDBJ databases">
        <title>Positive selection, recombination, and allopatry shape intraspecific diversity of widespread and dominant cyanobacteria.</title>
        <authorList>
            <person name="Wei J."/>
            <person name="Shu W."/>
            <person name="Hu C."/>
        </authorList>
    </citation>
    <scope>NUCLEOTIDE SEQUENCE [LARGE SCALE GENOMIC DNA]</scope>
    <source>
        <strain evidence="3 4">GB2-A5</strain>
    </source>
</reference>
<dbReference type="SUPFAM" id="SSF52172">
    <property type="entry name" value="CheY-like"/>
    <property type="match status" value="1"/>
</dbReference>
<dbReference type="Proteomes" id="UP001442494">
    <property type="component" value="Unassembled WGS sequence"/>
</dbReference>
<dbReference type="EMBL" id="JAMPKK010000004">
    <property type="protein sequence ID" value="MEP0863514.1"/>
    <property type="molecule type" value="Genomic_DNA"/>
</dbReference>
<dbReference type="Gene3D" id="3.40.50.2300">
    <property type="match status" value="1"/>
</dbReference>
<keyword evidence="1" id="KW-0597">Phosphoprotein</keyword>
<name>A0ABV0JKI3_9CYAN</name>
<comment type="caution">
    <text evidence="3">The sequence shown here is derived from an EMBL/GenBank/DDBJ whole genome shotgun (WGS) entry which is preliminary data.</text>
</comment>
<dbReference type="RefSeq" id="WP_190422087.1">
    <property type="nucleotide sequence ID" value="NZ_JAMPKK010000004.1"/>
</dbReference>
<dbReference type="PROSITE" id="PS50110">
    <property type="entry name" value="RESPONSE_REGULATORY"/>
    <property type="match status" value="1"/>
</dbReference>
<sequence length="135" mass="15246">MYKIGVLDDDETWCLIIERLLSKEFEVFTYRRVFSFLQEINQYDLVIVDFSIPPAPYEKGMDGSEIIMHIKKTVPNPPLLVLVTGFLSASNLEVGREICPEADAFIAKDAGIDAILKEIKRLLASKEKENKPLAG</sequence>
<organism evidence="3 4">
    <name type="scientific">Funiculus sociatus GB2-A5</name>
    <dbReference type="NCBI Taxonomy" id="2933946"/>
    <lineage>
        <taxon>Bacteria</taxon>
        <taxon>Bacillati</taxon>
        <taxon>Cyanobacteriota</taxon>
        <taxon>Cyanophyceae</taxon>
        <taxon>Coleofasciculales</taxon>
        <taxon>Coleofasciculaceae</taxon>
        <taxon>Funiculus</taxon>
    </lineage>
</organism>
<accession>A0ABV0JKI3</accession>
<gene>
    <name evidence="3" type="ORF">NDI37_03415</name>
</gene>
<dbReference type="InterPro" id="IPR001789">
    <property type="entry name" value="Sig_transdc_resp-reg_receiver"/>
</dbReference>
<evidence type="ECO:0000313" key="3">
    <source>
        <dbReference type="EMBL" id="MEP0863514.1"/>
    </source>
</evidence>
<dbReference type="SMART" id="SM00448">
    <property type="entry name" value="REC"/>
    <property type="match status" value="1"/>
</dbReference>
<evidence type="ECO:0000313" key="4">
    <source>
        <dbReference type="Proteomes" id="UP001442494"/>
    </source>
</evidence>
<feature type="modified residue" description="4-aspartylphosphate" evidence="1">
    <location>
        <position position="49"/>
    </location>
</feature>
<dbReference type="InterPro" id="IPR011006">
    <property type="entry name" value="CheY-like_superfamily"/>
</dbReference>
<evidence type="ECO:0000256" key="1">
    <source>
        <dbReference type="PROSITE-ProRule" id="PRU00169"/>
    </source>
</evidence>
<keyword evidence="4" id="KW-1185">Reference proteome</keyword>
<evidence type="ECO:0000259" key="2">
    <source>
        <dbReference type="PROSITE" id="PS50110"/>
    </source>
</evidence>
<protein>
    <recommendedName>
        <fullName evidence="2">Response regulatory domain-containing protein</fullName>
    </recommendedName>
</protein>
<proteinExistence type="predicted"/>